<reference evidence="1 2" key="1">
    <citation type="journal article" date="2020" name="Syst. Appl. Microbiol.">
        <title>Arthrospiribacter ruber gen. nov., sp. nov., a novel bacterium isolated from Arthrospira cultures.</title>
        <authorList>
            <person name="Waleron M."/>
            <person name="Misztak A."/>
            <person name="Waleron M.M."/>
            <person name="Furmaniak M."/>
            <person name="Mrozik A."/>
            <person name="Waleron K."/>
        </authorList>
    </citation>
    <scope>NUCLEOTIDE SEQUENCE [LARGE SCALE GENOMIC DNA]</scope>
    <source>
        <strain evidence="1 2">DPMB0001</strain>
    </source>
</reference>
<dbReference type="RefSeq" id="WP_219292521.1">
    <property type="nucleotide sequence ID" value="NZ_RPHB01000008.1"/>
</dbReference>
<name>A0A951J1U1_9BACT</name>
<dbReference type="EMBL" id="RPHB01000008">
    <property type="protein sequence ID" value="MBW3469433.1"/>
    <property type="molecule type" value="Genomic_DNA"/>
</dbReference>
<organism evidence="1 2">
    <name type="scientific">Arthrospiribacter ruber</name>
    <dbReference type="NCBI Taxonomy" id="2487934"/>
    <lineage>
        <taxon>Bacteria</taxon>
        <taxon>Pseudomonadati</taxon>
        <taxon>Bacteroidota</taxon>
        <taxon>Cytophagia</taxon>
        <taxon>Cytophagales</taxon>
        <taxon>Cyclobacteriaceae</taxon>
        <taxon>Arthrospiribacter</taxon>
    </lineage>
</organism>
<gene>
    <name evidence="1" type="ORF">EGN73_16670</name>
</gene>
<evidence type="ECO:0000313" key="1">
    <source>
        <dbReference type="EMBL" id="MBW3469433.1"/>
    </source>
</evidence>
<comment type="caution">
    <text evidence="1">The sequence shown here is derived from an EMBL/GenBank/DDBJ whole genome shotgun (WGS) entry which is preliminary data.</text>
</comment>
<protein>
    <submittedName>
        <fullName evidence="1">Uncharacterized protein</fullName>
    </submittedName>
</protein>
<dbReference type="AlphaFoldDB" id="A0A951J1U1"/>
<sequence>MISLHPYQPVFRDCPHCGENDLQSEGFLFSGIHVMHTFSCGACNGKWMETMPIGHTIDFDLQVDSSTYEVIKPSADYNWLETQLEESLKSGNVEKLTFERSKIHDVKKAVIINCLDNCFGHVFTKLWNACIEYDGYAIIVLIPKQCRWLVPGLVAEVWTVDIPVSSIQPVMPGLHEEIKKAISDFEEVVLHPAYVHLDHLKVPLQKLVKIPRFDLKEFSNRSPRIGFVLREDRFWLDSDMLEKAYLACRKFKVLGRFRFVFLWRQKLLVERFYKIISKEIPDVEMYVSGLGNTGKFIPEIEDLRVDDIHSESEIERNSIYGKTHLILGIHGSHLLVPSALAAGYVNINPRYKTAHWIEDTVLPYKNRMQQFLGRKLDQKTSPALLAHHVIRILSDFPYVYRRLNE</sequence>
<evidence type="ECO:0000313" key="2">
    <source>
        <dbReference type="Proteomes" id="UP000727490"/>
    </source>
</evidence>
<keyword evidence="2" id="KW-1185">Reference proteome</keyword>
<proteinExistence type="predicted"/>
<dbReference type="Proteomes" id="UP000727490">
    <property type="component" value="Unassembled WGS sequence"/>
</dbReference>
<accession>A0A951J1U1</accession>